<dbReference type="GO" id="GO:0008761">
    <property type="term" value="F:UDP-N-acetylglucosamine 2-epimerase activity"/>
    <property type="evidence" value="ECO:0007669"/>
    <property type="project" value="UniProtKB-EC"/>
</dbReference>
<evidence type="ECO:0000256" key="4">
    <source>
        <dbReference type="RuleBase" id="RU003513"/>
    </source>
</evidence>
<dbReference type="AlphaFoldDB" id="A0A075V1Y6"/>
<dbReference type="Pfam" id="PF02350">
    <property type="entry name" value="Epimerase_2"/>
    <property type="match status" value="1"/>
</dbReference>
<evidence type="ECO:0000256" key="2">
    <source>
        <dbReference type="ARBA" id="ARBA00038209"/>
    </source>
</evidence>
<evidence type="ECO:0000259" key="5">
    <source>
        <dbReference type="Pfam" id="PF02350"/>
    </source>
</evidence>
<reference evidence="6 7" key="1">
    <citation type="journal article" date="2014" name="J. Biotechnol.">
        <title>Complete genome sequence of the actinobacterium Amycolatopsis japonica MG417-CF17(T) (=DSM 44213T) producing (S,S)-N,N'-ethylenediaminedisuccinic acid.</title>
        <authorList>
            <person name="Stegmann E."/>
            <person name="Albersmeier A."/>
            <person name="Spohn M."/>
            <person name="Gert H."/>
            <person name="Weber T."/>
            <person name="Wohlleben W."/>
            <person name="Kalinowski J."/>
            <person name="Ruckert C."/>
        </authorList>
    </citation>
    <scope>NUCLEOTIDE SEQUENCE [LARGE SCALE GENOMIC DNA]</scope>
    <source>
        <strain evidence="7">MG417-CF17 (DSM 44213)</strain>
    </source>
</reference>
<dbReference type="NCBIfam" id="TIGR00236">
    <property type="entry name" value="wecB"/>
    <property type="match status" value="1"/>
</dbReference>
<protein>
    <recommendedName>
        <fullName evidence="3">UDP-N-acetylglucosamine 2-epimerase (non-hydrolyzing)</fullName>
        <ecNumber evidence="3">5.1.3.14</ecNumber>
    </recommendedName>
</protein>
<feature type="domain" description="UDP-N-acetylglucosamine 2-epimerase" evidence="5">
    <location>
        <begin position="34"/>
        <end position="379"/>
    </location>
</feature>
<keyword evidence="7" id="KW-1185">Reference proteome</keyword>
<evidence type="ECO:0000256" key="1">
    <source>
        <dbReference type="ARBA" id="ARBA00023235"/>
    </source>
</evidence>
<dbReference type="Gene3D" id="3.40.50.2000">
    <property type="entry name" value="Glycogen Phosphorylase B"/>
    <property type="match status" value="2"/>
</dbReference>
<dbReference type="HOGENOM" id="CLU_041674_1_0_11"/>
<dbReference type="PANTHER" id="PTHR43174:SF2">
    <property type="entry name" value="UDP-N-ACETYLGLUCOSAMINE 2-EPIMERASE"/>
    <property type="match status" value="1"/>
</dbReference>
<accession>A0A075V1Y6</accession>
<dbReference type="InterPro" id="IPR029767">
    <property type="entry name" value="WecB-like"/>
</dbReference>
<dbReference type="eggNOG" id="COG0381">
    <property type="taxonomic scope" value="Bacteria"/>
</dbReference>
<sequence length="403" mass="43195">MVWNQRENEATRPRVWLVMGTRPEAIKLAPVAEAIAEAGRMEPCLVATGQHPTMVDQALETFGVRADVTLPLHRRDGGQPELLGQMLTGLDALAEREPPAAVVVQGDTTTTLAGTLAAFWRRVPVVHLEAGLRSFDLAAPFPEELNRRLVTQAASLHLPPTSAAADNLLREQVPAEQILVTGNTSVDAIRAIADRGAVDFQDERVAAAVEAAARGERLVLVTAHRRESWGEPLRQVLRAVTELVARHFDVSVVLPAHPNPAVRELVDEELGGLPRVVVTEPLRYEELAGVLAAATLVLSDSGGIQEEAPTFGVPVLVLREVTERMEAVHAGCARLVGTDRELIVRTASELLTDPRARAAMMGEGNPFGDGRAASRTERALARLLGLSAEPVDEFAAVSGGVLV</sequence>
<dbReference type="InterPro" id="IPR003331">
    <property type="entry name" value="UDP_GlcNAc_Epimerase_2_dom"/>
</dbReference>
<evidence type="ECO:0000313" key="6">
    <source>
        <dbReference type="EMBL" id="AIG79188.1"/>
    </source>
</evidence>
<dbReference type="Proteomes" id="UP000028492">
    <property type="component" value="Chromosome"/>
</dbReference>
<keyword evidence="1 4" id="KW-0413">Isomerase</keyword>
<proteinExistence type="inferred from homology"/>
<evidence type="ECO:0000313" key="7">
    <source>
        <dbReference type="Proteomes" id="UP000028492"/>
    </source>
</evidence>
<dbReference type="EMBL" id="CP008953">
    <property type="protein sequence ID" value="AIG79188.1"/>
    <property type="molecule type" value="Genomic_DNA"/>
</dbReference>
<evidence type="ECO:0000256" key="3">
    <source>
        <dbReference type="ARBA" id="ARBA00038858"/>
    </source>
</evidence>
<gene>
    <name evidence="6" type="ORF">AJAP_31870</name>
</gene>
<dbReference type="KEGG" id="aja:AJAP_31870"/>
<dbReference type="PANTHER" id="PTHR43174">
    <property type="entry name" value="UDP-N-ACETYLGLUCOSAMINE 2-EPIMERASE"/>
    <property type="match status" value="1"/>
</dbReference>
<name>A0A075V1Y6_9PSEU</name>
<dbReference type="SUPFAM" id="SSF53756">
    <property type="entry name" value="UDP-Glycosyltransferase/glycogen phosphorylase"/>
    <property type="match status" value="1"/>
</dbReference>
<comment type="similarity">
    <text evidence="2 4">Belongs to the UDP-N-acetylglucosamine 2-epimerase family.</text>
</comment>
<dbReference type="CDD" id="cd03786">
    <property type="entry name" value="GTB_UDP-GlcNAc_2-Epimerase"/>
    <property type="match status" value="1"/>
</dbReference>
<dbReference type="STRING" id="208439.AJAP_31870"/>
<organism evidence="6 7">
    <name type="scientific">Amycolatopsis japonica</name>
    <dbReference type="NCBI Taxonomy" id="208439"/>
    <lineage>
        <taxon>Bacteria</taxon>
        <taxon>Bacillati</taxon>
        <taxon>Actinomycetota</taxon>
        <taxon>Actinomycetes</taxon>
        <taxon>Pseudonocardiales</taxon>
        <taxon>Pseudonocardiaceae</taxon>
        <taxon>Amycolatopsis</taxon>
        <taxon>Amycolatopsis japonica group</taxon>
    </lineage>
</organism>
<dbReference type="EC" id="5.1.3.14" evidence="3"/>